<name>A0A221URN5_9FLAO</name>
<reference evidence="1 2" key="1">
    <citation type="submission" date="2017-07" db="EMBL/GenBank/DDBJ databases">
        <title>Genome Sequence of Arenibacter algicola Strain SMS7 Isolated from a culture of the Diatom Skeletonema marinoi.</title>
        <authorList>
            <person name="Topel M."/>
            <person name="Pinder M.I.M."/>
            <person name="Johansson O.N."/>
            <person name="Kourtchenko O."/>
            <person name="Godhe A."/>
            <person name="Clarke A.K."/>
        </authorList>
    </citation>
    <scope>NUCLEOTIDE SEQUENCE [LARGE SCALE GENOMIC DNA]</scope>
    <source>
        <strain evidence="1 2">SMS7</strain>
    </source>
</reference>
<evidence type="ECO:0000313" key="1">
    <source>
        <dbReference type="EMBL" id="ASO04049.1"/>
    </source>
</evidence>
<dbReference type="AlphaFoldDB" id="A0A221URN5"/>
<proteinExistence type="predicted"/>
<dbReference type="EMBL" id="CP022515">
    <property type="protein sequence ID" value="ASO04049.1"/>
    <property type="molecule type" value="Genomic_DNA"/>
</dbReference>
<protein>
    <submittedName>
        <fullName evidence="1">RteC protein</fullName>
    </submittedName>
</protein>
<dbReference type="Pfam" id="PF09357">
    <property type="entry name" value="RteC"/>
    <property type="match status" value="1"/>
</dbReference>
<dbReference type="InterPro" id="IPR018534">
    <property type="entry name" value="Tet_reg_excision_RteC"/>
</dbReference>
<gene>
    <name evidence="1" type="ORF">AREALGSMS7_00561</name>
</gene>
<evidence type="ECO:0000313" key="2">
    <source>
        <dbReference type="Proteomes" id="UP000204551"/>
    </source>
</evidence>
<dbReference type="KEGG" id="aalg:AREALGSMS7_00561"/>
<dbReference type="Proteomes" id="UP000204551">
    <property type="component" value="Chromosome"/>
</dbReference>
<sequence length="285" mass="33722">MKQILFVTNEIQHILDECKLALDEVNEKNLSDFSNVEKGIKISRKYLQQLRVVLRKRNFINKENEILFFKKQKPFIYGQLKFYAKLYKYLMQKPRGTDKSKRSYLDAEIKKLQEYYYYNSEFIKYYRQNATFLDEFYFLRGNDNIGLLSDTSHFYTDAEFSTSHDNAVAKILAYDLLLNHYTNELNDLKKSTRKISSNEKLLESLNLTWTSNKIDLIELVYALIASGAVKGDIKDLATAFEKILDIDLGNYYRSFLEIRGRKEDFARFLDLLKTSLIKKIREADE</sequence>
<organism evidence="1 2">
    <name type="scientific">Arenibacter algicola</name>
    <dbReference type="NCBI Taxonomy" id="616991"/>
    <lineage>
        <taxon>Bacteria</taxon>
        <taxon>Pseudomonadati</taxon>
        <taxon>Bacteroidota</taxon>
        <taxon>Flavobacteriia</taxon>
        <taxon>Flavobacteriales</taxon>
        <taxon>Flavobacteriaceae</taxon>
        <taxon>Arenibacter</taxon>
    </lineage>
</organism>
<accession>A0A221URN5</accession>